<name>X0S2G0_9ZZZZ</name>
<protein>
    <submittedName>
        <fullName evidence="1">Uncharacterized protein</fullName>
    </submittedName>
</protein>
<evidence type="ECO:0000313" key="1">
    <source>
        <dbReference type="EMBL" id="GAF75268.1"/>
    </source>
</evidence>
<feature type="non-terminal residue" evidence="1">
    <location>
        <position position="60"/>
    </location>
</feature>
<reference evidence="1" key="1">
    <citation type="journal article" date="2014" name="Front. Microbiol.">
        <title>High frequency of phylogenetically diverse reductive dehalogenase-homologous genes in deep subseafloor sedimentary metagenomes.</title>
        <authorList>
            <person name="Kawai M."/>
            <person name="Futagami T."/>
            <person name="Toyoda A."/>
            <person name="Takaki Y."/>
            <person name="Nishi S."/>
            <person name="Hori S."/>
            <person name="Arai W."/>
            <person name="Tsubouchi T."/>
            <person name="Morono Y."/>
            <person name="Uchiyama I."/>
            <person name="Ito T."/>
            <person name="Fujiyama A."/>
            <person name="Inagaki F."/>
            <person name="Takami H."/>
        </authorList>
    </citation>
    <scope>NUCLEOTIDE SEQUENCE</scope>
    <source>
        <strain evidence="1">Expedition CK06-06</strain>
    </source>
</reference>
<dbReference type="EMBL" id="BARS01009482">
    <property type="protein sequence ID" value="GAF75268.1"/>
    <property type="molecule type" value="Genomic_DNA"/>
</dbReference>
<comment type="caution">
    <text evidence="1">The sequence shown here is derived from an EMBL/GenBank/DDBJ whole genome shotgun (WGS) entry which is preliminary data.</text>
</comment>
<proteinExistence type="predicted"/>
<gene>
    <name evidence="1" type="ORF">S01H1_17820</name>
</gene>
<dbReference type="AlphaFoldDB" id="X0S2G0"/>
<accession>X0S2G0</accession>
<organism evidence="1">
    <name type="scientific">marine sediment metagenome</name>
    <dbReference type="NCBI Taxonomy" id="412755"/>
    <lineage>
        <taxon>unclassified sequences</taxon>
        <taxon>metagenomes</taxon>
        <taxon>ecological metagenomes</taxon>
    </lineage>
</organism>
<sequence>MEDSRQLLSLSVGKQGSRPKAYVEGIEPRKSQEVGKADVVTDTESYILIIDMVRLLKLSR</sequence>